<dbReference type="InterPro" id="IPR002028">
    <property type="entry name" value="Trp_synthase_suA"/>
</dbReference>
<keyword evidence="4" id="KW-0028">Amino-acid biosynthesis</keyword>
<dbReference type="AlphaFoldDB" id="K9F5F7"/>
<evidence type="ECO:0000256" key="6">
    <source>
        <dbReference type="ARBA" id="ARBA00023141"/>
    </source>
</evidence>
<dbReference type="VEuPathDB" id="FungiDB:PDIP_86530"/>
<evidence type="ECO:0000256" key="5">
    <source>
        <dbReference type="ARBA" id="ARBA00022822"/>
    </source>
</evidence>
<dbReference type="InterPro" id="IPR011060">
    <property type="entry name" value="RibuloseP-bd_barrel"/>
</dbReference>
<comment type="caution">
    <text evidence="9">The sequence shown here is derived from an EMBL/GenBank/DDBJ whole genome shotgun (WGS) entry which is preliminary data.</text>
</comment>
<dbReference type="Gene3D" id="3.20.20.70">
    <property type="entry name" value="Aldolase class I"/>
    <property type="match status" value="1"/>
</dbReference>
<dbReference type="SUPFAM" id="SSF51366">
    <property type="entry name" value="Ribulose-phoshate binding barrel"/>
    <property type="match status" value="1"/>
</dbReference>
<evidence type="ECO:0000256" key="3">
    <source>
        <dbReference type="ARBA" id="ARBA00012043"/>
    </source>
</evidence>
<comment type="catalytic activity">
    <reaction evidence="8">
        <text>(1S,2R)-1-C-(indol-3-yl)glycerol 3-phosphate + L-serine = D-glyceraldehyde 3-phosphate + L-tryptophan + H2O</text>
        <dbReference type="Rhea" id="RHEA:10532"/>
        <dbReference type="ChEBI" id="CHEBI:15377"/>
        <dbReference type="ChEBI" id="CHEBI:33384"/>
        <dbReference type="ChEBI" id="CHEBI:57912"/>
        <dbReference type="ChEBI" id="CHEBI:58866"/>
        <dbReference type="ChEBI" id="CHEBI:59776"/>
        <dbReference type="EC" id="4.2.1.20"/>
    </reaction>
</comment>
<dbReference type="HOGENOM" id="CLU_1787466_0_0_1"/>
<proteinExistence type="predicted"/>
<dbReference type="Proteomes" id="UP000009886">
    <property type="component" value="Unassembled WGS sequence"/>
</dbReference>
<gene>
    <name evidence="9" type="ORF">PDIP_86530</name>
</gene>
<keyword evidence="7" id="KW-0456">Lyase</keyword>
<evidence type="ECO:0000256" key="8">
    <source>
        <dbReference type="ARBA" id="ARBA00049047"/>
    </source>
</evidence>
<reference evidence="10" key="1">
    <citation type="journal article" date="2012" name="BMC Genomics">
        <title>Genome sequence of the necrotrophic fungus Penicillium digitatum, the main postharvest pathogen of citrus.</title>
        <authorList>
            <person name="Marcet-Houben M."/>
            <person name="Ballester A.-R."/>
            <person name="de la Fuente B."/>
            <person name="Harries E."/>
            <person name="Marcos J.F."/>
            <person name="Gonzalez-Candelas L."/>
            <person name="Gabaldon T."/>
        </authorList>
    </citation>
    <scope>NUCLEOTIDE SEQUENCE [LARGE SCALE GENOMIC DNA]</scope>
    <source>
        <strain evidence="10">Pd1 / CECT 20795</strain>
    </source>
</reference>
<dbReference type="EC" id="4.2.1.20" evidence="3"/>
<keyword evidence="6" id="KW-0057">Aromatic amino acid biosynthesis</keyword>
<dbReference type="GO" id="GO:0004834">
    <property type="term" value="F:tryptophan synthase activity"/>
    <property type="evidence" value="ECO:0007669"/>
    <property type="project" value="UniProtKB-EC"/>
</dbReference>
<sequence length="145" mass="15897">MEAIHEALAKDKAKNHATWIPYVTAGYPAVSETPGMMLSMQAGGADIIKLGIPFTDPGTESPTIQQANAKALANGVQVSYIQQTVKSARKPGLAVPVPLAGYKVVREYPYGEENLYSAKIPDYRTFLSHFLFHPERSYGDDLQDR</sequence>
<dbReference type="EMBL" id="AKCU01000528">
    <property type="protein sequence ID" value="EKV04565.1"/>
    <property type="molecule type" value="Genomic_DNA"/>
</dbReference>
<evidence type="ECO:0000256" key="1">
    <source>
        <dbReference type="ARBA" id="ARBA00004733"/>
    </source>
</evidence>
<dbReference type="GO" id="GO:0005829">
    <property type="term" value="C:cytosol"/>
    <property type="evidence" value="ECO:0007669"/>
    <property type="project" value="TreeGrafter"/>
</dbReference>
<dbReference type="PANTHER" id="PTHR43406:SF1">
    <property type="entry name" value="TRYPTOPHAN SYNTHASE ALPHA CHAIN, CHLOROPLASTIC"/>
    <property type="match status" value="1"/>
</dbReference>
<organism evidence="9 10">
    <name type="scientific">Penicillium digitatum (strain Pd1 / CECT 20795)</name>
    <name type="common">Green mold</name>
    <dbReference type="NCBI Taxonomy" id="1170230"/>
    <lineage>
        <taxon>Eukaryota</taxon>
        <taxon>Fungi</taxon>
        <taxon>Dikarya</taxon>
        <taxon>Ascomycota</taxon>
        <taxon>Pezizomycotina</taxon>
        <taxon>Eurotiomycetes</taxon>
        <taxon>Eurotiomycetidae</taxon>
        <taxon>Eurotiales</taxon>
        <taxon>Aspergillaceae</taxon>
        <taxon>Penicillium</taxon>
    </lineage>
</organism>
<keyword evidence="5" id="KW-0822">Tryptophan biosynthesis</keyword>
<protein>
    <recommendedName>
        <fullName evidence="3">tryptophan synthase</fullName>
        <ecNumber evidence="3">4.2.1.20</ecNumber>
    </recommendedName>
</protein>
<dbReference type="UniPathway" id="UPA00035">
    <property type="reaction ID" value="UER00044"/>
</dbReference>
<dbReference type="Pfam" id="PF00290">
    <property type="entry name" value="Trp_syntA"/>
    <property type="match status" value="1"/>
</dbReference>
<comment type="pathway">
    <text evidence="1">Amino-acid biosynthesis; L-tryptophan biosynthesis; L-tryptophan from chorismate: step 5/5.</text>
</comment>
<accession>K9F5F7</accession>
<evidence type="ECO:0000313" key="9">
    <source>
        <dbReference type="EMBL" id="EKV04565.1"/>
    </source>
</evidence>
<dbReference type="InterPro" id="IPR013785">
    <property type="entry name" value="Aldolase_TIM"/>
</dbReference>
<dbReference type="KEGG" id="pdp:PDIP_86530"/>
<evidence type="ECO:0000256" key="7">
    <source>
        <dbReference type="ARBA" id="ARBA00023239"/>
    </source>
</evidence>
<dbReference type="PANTHER" id="PTHR43406">
    <property type="entry name" value="TRYPTOPHAN SYNTHASE, ALPHA CHAIN"/>
    <property type="match status" value="1"/>
</dbReference>
<name>K9F5F7_PEND1</name>
<evidence type="ECO:0000313" key="10">
    <source>
        <dbReference type="Proteomes" id="UP000009886"/>
    </source>
</evidence>
<dbReference type="OrthoDB" id="10050244at2759"/>
<comment type="subunit">
    <text evidence="2">Tetramer of two alpha and two beta chains.</text>
</comment>
<evidence type="ECO:0000256" key="2">
    <source>
        <dbReference type="ARBA" id="ARBA00011270"/>
    </source>
</evidence>
<evidence type="ECO:0000256" key="4">
    <source>
        <dbReference type="ARBA" id="ARBA00022605"/>
    </source>
</evidence>